<dbReference type="GO" id="GO:0005737">
    <property type="term" value="C:cytoplasm"/>
    <property type="evidence" value="ECO:0007669"/>
    <property type="project" value="UniProtKB-SubCell"/>
</dbReference>
<evidence type="ECO:0000256" key="4">
    <source>
        <dbReference type="ARBA" id="ARBA00023012"/>
    </source>
</evidence>
<dbReference type="EMBL" id="JALIRP010000007">
    <property type="protein sequence ID" value="MCJ8013579.1"/>
    <property type="molecule type" value="Genomic_DNA"/>
</dbReference>
<keyword evidence="3 8" id="KW-0597">Phosphoprotein</keyword>
<organism evidence="11 12">
    <name type="scientific">Paenibacillus mangrovi</name>
    <dbReference type="NCBI Taxonomy" id="2931978"/>
    <lineage>
        <taxon>Bacteria</taxon>
        <taxon>Bacillati</taxon>
        <taxon>Bacillota</taxon>
        <taxon>Bacilli</taxon>
        <taxon>Bacillales</taxon>
        <taxon>Paenibacillaceae</taxon>
        <taxon>Paenibacillus</taxon>
    </lineage>
</organism>
<dbReference type="InterPro" id="IPR009057">
    <property type="entry name" value="Homeodomain-like_sf"/>
</dbReference>
<reference evidence="11" key="1">
    <citation type="submission" date="2022-04" db="EMBL/GenBank/DDBJ databases">
        <title>Paenibacillus mangrovi sp. nov., a novel endophytic bacterium isolated from bark of Kandelia candel.</title>
        <authorList>
            <person name="Tuo L."/>
        </authorList>
    </citation>
    <scope>NUCLEOTIDE SEQUENCE</scope>
    <source>
        <strain evidence="11">KQZ6P-2</strain>
    </source>
</reference>
<dbReference type="InterPro" id="IPR018060">
    <property type="entry name" value="HTH_AraC"/>
</dbReference>
<name>A0A9X1WX05_9BACL</name>
<accession>A0A9X1WX05</accession>
<comment type="caution">
    <text evidence="11">The sequence shown here is derived from an EMBL/GenBank/DDBJ whole genome shotgun (WGS) entry which is preliminary data.</text>
</comment>
<dbReference type="Pfam" id="PF00072">
    <property type="entry name" value="Response_reg"/>
    <property type="match status" value="1"/>
</dbReference>
<keyword evidence="7" id="KW-0804">Transcription</keyword>
<evidence type="ECO:0000256" key="8">
    <source>
        <dbReference type="PROSITE-ProRule" id="PRU00169"/>
    </source>
</evidence>
<keyword evidence="6" id="KW-0238">DNA-binding</keyword>
<dbReference type="SMART" id="SM00448">
    <property type="entry name" value="REC"/>
    <property type="match status" value="1"/>
</dbReference>
<keyword evidence="4" id="KW-0902">Two-component regulatory system</keyword>
<comment type="subcellular location">
    <subcellularLocation>
        <location evidence="1">Cytoplasm</location>
    </subcellularLocation>
</comment>
<dbReference type="Proteomes" id="UP001139347">
    <property type="component" value="Unassembled WGS sequence"/>
</dbReference>
<dbReference type="InterPro" id="IPR020449">
    <property type="entry name" value="Tscrpt_reg_AraC-type_HTH"/>
</dbReference>
<evidence type="ECO:0000256" key="7">
    <source>
        <dbReference type="ARBA" id="ARBA00023163"/>
    </source>
</evidence>
<dbReference type="InterPro" id="IPR011006">
    <property type="entry name" value="CheY-like_superfamily"/>
</dbReference>
<evidence type="ECO:0000259" key="10">
    <source>
        <dbReference type="PROSITE" id="PS50110"/>
    </source>
</evidence>
<sequence length="520" mass="60175">MSELCKVLIVDDELLVRQGIKHYINWEKEGFQLVGEASNGQDALQLVEQLHPHIIITDVVMPVMDGQELTRRVKLQYPEIEVIVLSSFSEFDYVKSTFQHGVVDYILKPKLESEELLRVLQKTAALIPTLQLKPNELDHQLSIDHVLTKAITGYDLESEDSESSLLADVLPYRQFALLGIQLKPGQAKPNCKGLEDKLRTALEANIQQEQMNLYTVYPEPHIAIFIINQNHVHLHEISCMASEAVKGFMNQDLRMCWALSDVFEGANNLATVYQEQIIKLFQYQYYFPERLIMVNNELPNAEAVDLKFQLNGLTEDLKRGRYQEAFQDLLEHAQRMSRNYRTDIYEFKSFLSNMIFNITIIMSNMGMDITELDEAKYRYFKAIDEALYAVQTIELLQTFLNEAASFFESQDQHSNQNMKRLLDYVQKHYAEALTLSEMAKHFHFNPSYLSSYFAANNKEGFNEYLNRVRIEKAAELLRDKAASISEISGMVGFSDHSYFCKVFKKFTGLSPSQYRRNHNN</sequence>
<dbReference type="Pfam" id="PF12833">
    <property type="entry name" value="HTH_18"/>
    <property type="match status" value="1"/>
</dbReference>
<feature type="modified residue" description="4-aspartylphosphate" evidence="8">
    <location>
        <position position="58"/>
    </location>
</feature>
<dbReference type="GO" id="GO:0000160">
    <property type="term" value="P:phosphorelay signal transduction system"/>
    <property type="evidence" value="ECO:0007669"/>
    <property type="project" value="UniProtKB-KW"/>
</dbReference>
<dbReference type="PANTHER" id="PTHR42713">
    <property type="entry name" value="HISTIDINE KINASE-RELATED"/>
    <property type="match status" value="1"/>
</dbReference>
<dbReference type="AlphaFoldDB" id="A0A9X1WX05"/>
<dbReference type="Gene3D" id="1.10.10.60">
    <property type="entry name" value="Homeodomain-like"/>
    <property type="match status" value="2"/>
</dbReference>
<keyword evidence="12" id="KW-1185">Reference proteome</keyword>
<dbReference type="Gene3D" id="3.40.50.2300">
    <property type="match status" value="1"/>
</dbReference>
<protein>
    <submittedName>
        <fullName evidence="11">Response regulator transcription factor</fullName>
    </submittedName>
</protein>
<evidence type="ECO:0000256" key="5">
    <source>
        <dbReference type="ARBA" id="ARBA00023015"/>
    </source>
</evidence>
<feature type="domain" description="Response regulatory" evidence="10">
    <location>
        <begin position="6"/>
        <end position="123"/>
    </location>
</feature>
<dbReference type="PRINTS" id="PR00032">
    <property type="entry name" value="HTHARAC"/>
</dbReference>
<dbReference type="GO" id="GO:0043565">
    <property type="term" value="F:sequence-specific DNA binding"/>
    <property type="evidence" value="ECO:0007669"/>
    <property type="project" value="InterPro"/>
</dbReference>
<dbReference type="SUPFAM" id="SSF46689">
    <property type="entry name" value="Homeodomain-like"/>
    <property type="match status" value="2"/>
</dbReference>
<dbReference type="PROSITE" id="PS50110">
    <property type="entry name" value="RESPONSE_REGULATORY"/>
    <property type="match status" value="1"/>
</dbReference>
<dbReference type="RefSeq" id="WP_244727185.1">
    <property type="nucleotide sequence ID" value="NZ_JALIRP010000007.1"/>
</dbReference>
<evidence type="ECO:0000259" key="9">
    <source>
        <dbReference type="PROSITE" id="PS01124"/>
    </source>
</evidence>
<dbReference type="GO" id="GO:0003700">
    <property type="term" value="F:DNA-binding transcription factor activity"/>
    <property type="evidence" value="ECO:0007669"/>
    <property type="project" value="InterPro"/>
</dbReference>
<feature type="domain" description="HTH araC/xylS-type" evidence="9">
    <location>
        <begin position="419"/>
        <end position="517"/>
    </location>
</feature>
<dbReference type="SUPFAM" id="SSF52172">
    <property type="entry name" value="CheY-like"/>
    <property type="match status" value="1"/>
</dbReference>
<keyword evidence="5" id="KW-0805">Transcription regulation</keyword>
<evidence type="ECO:0000256" key="3">
    <source>
        <dbReference type="ARBA" id="ARBA00022553"/>
    </source>
</evidence>
<keyword evidence="2" id="KW-0963">Cytoplasm</keyword>
<proteinExistence type="predicted"/>
<evidence type="ECO:0000313" key="11">
    <source>
        <dbReference type="EMBL" id="MCJ8013579.1"/>
    </source>
</evidence>
<evidence type="ECO:0000313" key="12">
    <source>
        <dbReference type="Proteomes" id="UP001139347"/>
    </source>
</evidence>
<gene>
    <name evidence="11" type="ORF">MUG84_17795</name>
</gene>
<evidence type="ECO:0000256" key="2">
    <source>
        <dbReference type="ARBA" id="ARBA00022490"/>
    </source>
</evidence>
<evidence type="ECO:0000256" key="1">
    <source>
        <dbReference type="ARBA" id="ARBA00004496"/>
    </source>
</evidence>
<dbReference type="PROSITE" id="PS01124">
    <property type="entry name" value="HTH_ARAC_FAMILY_2"/>
    <property type="match status" value="1"/>
</dbReference>
<evidence type="ECO:0000256" key="6">
    <source>
        <dbReference type="ARBA" id="ARBA00023125"/>
    </source>
</evidence>
<dbReference type="InterPro" id="IPR051552">
    <property type="entry name" value="HptR"/>
</dbReference>
<dbReference type="CDD" id="cd17536">
    <property type="entry name" value="REC_YesN-like"/>
    <property type="match status" value="1"/>
</dbReference>
<dbReference type="SMART" id="SM00342">
    <property type="entry name" value="HTH_ARAC"/>
    <property type="match status" value="1"/>
</dbReference>
<dbReference type="InterPro" id="IPR001789">
    <property type="entry name" value="Sig_transdc_resp-reg_receiver"/>
</dbReference>
<dbReference type="PANTHER" id="PTHR42713:SF3">
    <property type="entry name" value="TRANSCRIPTIONAL REGULATORY PROTEIN HPTR"/>
    <property type="match status" value="1"/>
</dbReference>